<proteinExistence type="predicted"/>
<dbReference type="InParanoid" id="A0A165CGB7"/>
<dbReference type="GO" id="GO:0006310">
    <property type="term" value="P:DNA recombination"/>
    <property type="evidence" value="ECO:0007669"/>
    <property type="project" value="UniProtKB-KW"/>
</dbReference>
<keyword evidence="1" id="KW-0233">DNA recombination</keyword>
<dbReference type="InterPro" id="IPR013762">
    <property type="entry name" value="Integrase-like_cat_sf"/>
</dbReference>
<dbReference type="InterPro" id="IPR052925">
    <property type="entry name" value="Phage_Integrase-like_Recomb"/>
</dbReference>
<evidence type="ECO:0000313" key="4">
    <source>
        <dbReference type="Proteomes" id="UP000077266"/>
    </source>
</evidence>
<name>A0A165CGB7_EXIGL</name>
<dbReference type="GO" id="GO:0003677">
    <property type="term" value="F:DNA binding"/>
    <property type="evidence" value="ECO:0007669"/>
    <property type="project" value="InterPro"/>
</dbReference>
<keyword evidence="4" id="KW-1185">Reference proteome</keyword>
<dbReference type="STRING" id="1314781.A0A165CGB7"/>
<feature type="region of interest" description="Disordered" evidence="2">
    <location>
        <begin position="1"/>
        <end position="37"/>
    </location>
</feature>
<dbReference type="EMBL" id="KV426327">
    <property type="protein sequence ID" value="KZV82402.1"/>
    <property type="molecule type" value="Genomic_DNA"/>
</dbReference>
<gene>
    <name evidence="3" type="ORF">EXIGLDRAFT_811145</name>
</gene>
<sequence length="375" mass="41012">MRPSATRGPHAIVSPLRRTAAQPQNGERSPRPRAPSALLTPSIFRPATLAEDRLELWTAGLLRFHEFCDSNHVAESSRMPASDFLLSSFVAHHLGKVGKSAVDNWIAGLQLWHNIHDAPWRGSRALAAASRGVAKSTPASSRRPKRAPVTIDHARALRQRLDLSNAFDSAVYAVAAIAFRACCRLGELVLPSASGFDATRHVANDVTIHFKSTADGSQFAQFHIPFSKTTGIQGADIFLMKASDDVCAMEALRHHKAVNKAVPRDAPLFAWTTADGSWAPMTKDWFLERCGEVWRACGLEVVPGHSFRIGGTTDLLLRGVEPGIVAMQGRWTSAAFLKYWRQVELILPRFLSRAAPSVSLESIAASVTRFEAQLV</sequence>
<accession>A0A165CGB7</accession>
<dbReference type="PANTHER" id="PTHR34605">
    <property type="entry name" value="PHAGE_INTEGRASE DOMAIN-CONTAINING PROTEIN"/>
    <property type="match status" value="1"/>
</dbReference>
<reference evidence="3 4" key="1">
    <citation type="journal article" date="2016" name="Mol. Biol. Evol.">
        <title>Comparative Genomics of Early-Diverging Mushroom-Forming Fungi Provides Insights into the Origins of Lignocellulose Decay Capabilities.</title>
        <authorList>
            <person name="Nagy L.G."/>
            <person name="Riley R."/>
            <person name="Tritt A."/>
            <person name="Adam C."/>
            <person name="Daum C."/>
            <person name="Floudas D."/>
            <person name="Sun H."/>
            <person name="Yadav J.S."/>
            <person name="Pangilinan J."/>
            <person name="Larsson K.H."/>
            <person name="Matsuura K."/>
            <person name="Barry K."/>
            <person name="Labutti K."/>
            <person name="Kuo R."/>
            <person name="Ohm R.A."/>
            <person name="Bhattacharya S.S."/>
            <person name="Shirouzu T."/>
            <person name="Yoshinaga Y."/>
            <person name="Martin F.M."/>
            <person name="Grigoriev I.V."/>
            <person name="Hibbett D.S."/>
        </authorList>
    </citation>
    <scope>NUCLEOTIDE SEQUENCE [LARGE SCALE GENOMIC DNA]</scope>
    <source>
        <strain evidence="3 4">HHB12029</strain>
    </source>
</reference>
<dbReference type="OrthoDB" id="2506773at2759"/>
<dbReference type="SUPFAM" id="SSF56349">
    <property type="entry name" value="DNA breaking-rejoining enzymes"/>
    <property type="match status" value="1"/>
</dbReference>
<dbReference type="Proteomes" id="UP000077266">
    <property type="component" value="Unassembled WGS sequence"/>
</dbReference>
<evidence type="ECO:0000313" key="3">
    <source>
        <dbReference type="EMBL" id="KZV82402.1"/>
    </source>
</evidence>
<dbReference type="InterPro" id="IPR011010">
    <property type="entry name" value="DNA_brk_join_enz"/>
</dbReference>
<dbReference type="Gene3D" id="1.10.443.10">
    <property type="entry name" value="Intergrase catalytic core"/>
    <property type="match status" value="1"/>
</dbReference>
<organism evidence="3 4">
    <name type="scientific">Exidia glandulosa HHB12029</name>
    <dbReference type="NCBI Taxonomy" id="1314781"/>
    <lineage>
        <taxon>Eukaryota</taxon>
        <taxon>Fungi</taxon>
        <taxon>Dikarya</taxon>
        <taxon>Basidiomycota</taxon>
        <taxon>Agaricomycotina</taxon>
        <taxon>Agaricomycetes</taxon>
        <taxon>Auriculariales</taxon>
        <taxon>Exidiaceae</taxon>
        <taxon>Exidia</taxon>
    </lineage>
</organism>
<dbReference type="GO" id="GO:0015074">
    <property type="term" value="P:DNA integration"/>
    <property type="evidence" value="ECO:0007669"/>
    <property type="project" value="InterPro"/>
</dbReference>
<evidence type="ECO:0000256" key="1">
    <source>
        <dbReference type="ARBA" id="ARBA00023172"/>
    </source>
</evidence>
<dbReference type="AlphaFoldDB" id="A0A165CGB7"/>
<protein>
    <submittedName>
        <fullName evidence="3">DNA breaking-rejoining enzyme</fullName>
    </submittedName>
</protein>
<dbReference type="PANTHER" id="PTHR34605:SF3">
    <property type="entry name" value="P CELL-TYPE AGGLUTINATION PROTEIN MAP4-LIKE-RELATED"/>
    <property type="match status" value="1"/>
</dbReference>
<evidence type="ECO:0000256" key="2">
    <source>
        <dbReference type="SAM" id="MobiDB-lite"/>
    </source>
</evidence>